<dbReference type="GO" id="GO:0003700">
    <property type="term" value="F:DNA-binding transcription factor activity"/>
    <property type="evidence" value="ECO:0007669"/>
    <property type="project" value="InterPro"/>
</dbReference>
<dbReference type="GO" id="GO:0005829">
    <property type="term" value="C:cytosol"/>
    <property type="evidence" value="ECO:0007669"/>
    <property type="project" value="TreeGrafter"/>
</dbReference>
<dbReference type="Gene3D" id="3.40.190.290">
    <property type="match status" value="1"/>
</dbReference>
<feature type="domain" description="HTH lysR-type" evidence="5">
    <location>
        <begin position="1"/>
        <end position="58"/>
    </location>
</feature>
<keyword evidence="4" id="KW-0804">Transcription</keyword>
<dbReference type="PANTHER" id="PTHR30419">
    <property type="entry name" value="HTH-TYPE TRANSCRIPTIONAL REGULATOR YBHD"/>
    <property type="match status" value="1"/>
</dbReference>
<evidence type="ECO:0000259" key="5">
    <source>
        <dbReference type="PROSITE" id="PS50931"/>
    </source>
</evidence>
<keyword evidence="3" id="KW-0238">DNA-binding</keyword>
<comment type="caution">
    <text evidence="6">The sequence shown here is derived from an EMBL/GenBank/DDBJ whole genome shotgun (WGS) entry which is preliminary data.</text>
</comment>
<dbReference type="SUPFAM" id="SSF53850">
    <property type="entry name" value="Periplasmic binding protein-like II"/>
    <property type="match status" value="1"/>
</dbReference>
<comment type="similarity">
    <text evidence="1">Belongs to the LysR transcriptional regulatory family.</text>
</comment>
<evidence type="ECO:0000256" key="1">
    <source>
        <dbReference type="ARBA" id="ARBA00009437"/>
    </source>
</evidence>
<dbReference type="CDD" id="cd05466">
    <property type="entry name" value="PBP2_LTTR_substrate"/>
    <property type="match status" value="1"/>
</dbReference>
<evidence type="ECO:0000313" key="6">
    <source>
        <dbReference type="EMBL" id="HJC48822.1"/>
    </source>
</evidence>
<dbReference type="EMBL" id="DWWL01000081">
    <property type="protein sequence ID" value="HJC48822.1"/>
    <property type="molecule type" value="Genomic_DNA"/>
</dbReference>
<reference evidence="6" key="1">
    <citation type="journal article" date="2021" name="PeerJ">
        <title>Extensive microbial diversity within the chicken gut microbiome revealed by metagenomics and culture.</title>
        <authorList>
            <person name="Gilroy R."/>
            <person name="Ravi A."/>
            <person name="Getino M."/>
            <person name="Pursley I."/>
            <person name="Horton D.L."/>
            <person name="Alikhan N.F."/>
            <person name="Baker D."/>
            <person name="Gharbi K."/>
            <person name="Hall N."/>
            <person name="Watson M."/>
            <person name="Adriaenssens E.M."/>
            <person name="Foster-Nyarko E."/>
            <person name="Jarju S."/>
            <person name="Secka A."/>
            <person name="Antonio M."/>
            <person name="Oren A."/>
            <person name="Chaudhuri R.R."/>
            <person name="La Ragione R."/>
            <person name="Hildebrand F."/>
            <person name="Pallen M.J."/>
        </authorList>
    </citation>
    <scope>NUCLEOTIDE SEQUENCE</scope>
    <source>
        <strain evidence="6">CHK183-5548</strain>
    </source>
</reference>
<dbReference type="SUPFAM" id="SSF46785">
    <property type="entry name" value="Winged helix' DNA-binding domain"/>
    <property type="match status" value="1"/>
</dbReference>
<evidence type="ECO:0000313" key="7">
    <source>
        <dbReference type="Proteomes" id="UP000823883"/>
    </source>
</evidence>
<protein>
    <submittedName>
        <fullName evidence="6">LysR family transcriptional regulator</fullName>
    </submittedName>
</protein>
<sequence>MDITQQQYMIALAETGSLTKAAEKLGVSQPAISNWLKSIEEQFHTKLVIRSRHGLVLTQAGIIYLEASQKMRDIRNQTYRDIRGIANEGSTVITIAGTPNGGAELFARIYHDLGTELPSLELKFVESYNRSSINMVRQEKADLVLATIAGNIEDYGDDIEYIETVRHELMLAVPYGFPTSYDASAVKSEDPFPKADLSKLADLPFIMPNEEISYYDVLIKWFRQKGYSPNAVFRSASTKSIYNMIRSGNGIGIVQRRFFSPLDRVSPFSLDPPIQVFSAIIYKKGRDMSPEFLALLNKLCKILKH</sequence>
<keyword evidence="2" id="KW-0805">Transcription regulation</keyword>
<evidence type="ECO:0000256" key="3">
    <source>
        <dbReference type="ARBA" id="ARBA00023125"/>
    </source>
</evidence>
<proteinExistence type="inferred from homology"/>
<gene>
    <name evidence="6" type="ORF">IAA04_12310</name>
</gene>
<dbReference type="AlphaFoldDB" id="A0A9D2T6Z5"/>
<dbReference type="InterPro" id="IPR036390">
    <property type="entry name" value="WH_DNA-bd_sf"/>
</dbReference>
<accession>A0A9D2T6Z5</accession>
<dbReference type="PRINTS" id="PR00039">
    <property type="entry name" value="HTHLYSR"/>
</dbReference>
<dbReference type="InterPro" id="IPR036388">
    <property type="entry name" value="WH-like_DNA-bd_sf"/>
</dbReference>
<dbReference type="InterPro" id="IPR000847">
    <property type="entry name" value="LysR_HTH_N"/>
</dbReference>
<dbReference type="GO" id="GO:0003677">
    <property type="term" value="F:DNA binding"/>
    <property type="evidence" value="ECO:0007669"/>
    <property type="project" value="UniProtKB-KW"/>
</dbReference>
<dbReference type="Gene3D" id="1.10.10.10">
    <property type="entry name" value="Winged helix-like DNA-binding domain superfamily/Winged helix DNA-binding domain"/>
    <property type="match status" value="1"/>
</dbReference>
<dbReference type="InterPro" id="IPR050950">
    <property type="entry name" value="HTH-type_LysR_regulators"/>
</dbReference>
<dbReference type="Pfam" id="PF03466">
    <property type="entry name" value="LysR_substrate"/>
    <property type="match status" value="1"/>
</dbReference>
<dbReference type="Proteomes" id="UP000823883">
    <property type="component" value="Unassembled WGS sequence"/>
</dbReference>
<evidence type="ECO:0000256" key="4">
    <source>
        <dbReference type="ARBA" id="ARBA00023163"/>
    </source>
</evidence>
<dbReference type="PANTHER" id="PTHR30419:SF8">
    <property type="entry name" value="NITROGEN ASSIMILATION TRANSCRIPTIONAL ACTIVATOR-RELATED"/>
    <property type="match status" value="1"/>
</dbReference>
<organism evidence="6 7">
    <name type="scientific">Candidatus Lachnoclostridium pullistercoris</name>
    <dbReference type="NCBI Taxonomy" id="2838632"/>
    <lineage>
        <taxon>Bacteria</taxon>
        <taxon>Bacillati</taxon>
        <taxon>Bacillota</taxon>
        <taxon>Clostridia</taxon>
        <taxon>Lachnospirales</taxon>
        <taxon>Lachnospiraceae</taxon>
    </lineage>
</organism>
<dbReference type="PROSITE" id="PS50931">
    <property type="entry name" value="HTH_LYSR"/>
    <property type="match status" value="1"/>
</dbReference>
<evidence type="ECO:0000256" key="2">
    <source>
        <dbReference type="ARBA" id="ARBA00023015"/>
    </source>
</evidence>
<dbReference type="Pfam" id="PF00126">
    <property type="entry name" value="HTH_1"/>
    <property type="match status" value="1"/>
</dbReference>
<dbReference type="InterPro" id="IPR005119">
    <property type="entry name" value="LysR_subst-bd"/>
</dbReference>
<reference evidence="6" key="2">
    <citation type="submission" date="2021-04" db="EMBL/GenBank/DDBJ databases">
        <authorList>
            <person name="Gilroy R."/>
        </authorList>
    </citation>
    <scope>NUCLEOTIDE SEQUENCE</scope>
    <source>
        <strain evidence="6">CHK183-5548</strain>
    </source>
</reference>
<name>A0A9D2T6Z5_9FIRM</name>